<dbReference type="SUPFAM" id="SSF103473">
    <property type="entry name" value="MFS general substrate transporter"/>
    <property type="match status" value="1"/>
</dbReference>
<dbReference type="EMBL" id="NQYH01000011">
    <property type="protein sequence ID" value="RIY40048.1"/>
    <property type="molecule type" value="Genomic_DNA"/>
</dbReference>
<feature type="transmembrane region" description="Helical" evidence="4">
    <location>
        <begin position="311"/>
        <end position="330"/>
    </location>
</feature>
<dbReference type="PANTHER" id="PTHR23534:SF1">
    <property type="entry name" value="MAJOR FACILITATOR SUPERFAMILY PROTEIN"/>
    <property type="match status" value="1"/>
</dbReference>
<dbReference type="OrthoDB" id="8558006at2"/>
<feature type="transmembrane region" description="Helical" evidence="4">
    <location>
        <begin position="75"/>
        <end position="94"/>
    </location>
</feature>
<accession>A0A3A1YS58</accession>
<feature type="transmembrane region" description="Helical" evidence="4">
    <location>
        <begin position="217"/>
        <end position="237"/>
    </location>
</feature>
<keyword evidence="1 4" id="KW-0812">Transmembrane</keyword>
<dbReference type="Pfam" id="PF07690">
    <property type="entry name" value="MFS_1"/>
    <property type="match status" value="1"/>
</dbReference>
<keyword evidence="2 4" id="KW-1133">Transmembrane helix</keyword>
<dbReference type="PANTHER" id="PTHR23534">
    <property type="entry name" value="MFS PERMEASE"/>
    <property type="match status" value="1"/>
</dbReference>
<feature type="domain" description="Major facilitator superfamily (MFS) profile" evidence="5">
    <location>
        <begin position="215"/>
        <end position="394"/>
    </location>
</feature>
<feature type="transmembrane region" description="Helical" evidence="4">
    <location>
        <begin position="342"/>
        <end position="363"/>
    </location>
</feature>
<evidence type="ECO:0000313" key="6">
    <source>
        <dbReference type="EMBL" id="RIY40048.1"/>
    </source>
</evidence>
<dbReference type="GO" id="GO:0022857">
    <property type="term" value="F:transmembrane transporter activity"/>
    <property type="evidence" value="ECO:0007669"/>
    <property type="project" value="InterPro"/>
</dbReference>
<dbReference type="InterPro" id="IPR020846">
    <property type="entry name" value="MFS_dom"/>
</dbReference>
<dbReference type="Gene3D" id="1.20.1250.20">
    <property type="entry name" value="MFS general substrate transporter like domains"/>
    <property type="match status" value="2"/>
</dbReference>
<sequence>MKPSSTERRNVLVLASSQSLFTITTITVMTLASVIGLKLSPDPDLATLPIAVMMLATVVTTLPASLLMKRIGRRNGFMLGTLCGIIGSALMLLGTAQTSFFYFCAGMLMIGLYQSFAMYYRFAAADVARAEFRSRAVSYVMAGGVISAVIGPLNARFALDWLPNIPMGGPFLVTTVLAVAATALLLTLRIPANPPGEPTTDSTTTRPLSIIARDVRFLPAIAGSSICFSLMTLYMTITPLGMQEQGFNMAAITMVVQSQVLAMFIPAFFTGTLIARYGLQPILWIGLGLLSVAMVIGALSHTVPVYMASRITLGIGWNFLFVGSAVLLSHTHKPAERGKVQGMNDLTLFSLVTLGSISAAALLQRLGWNGIHLASLIPLALVAVLLLRMQWRRI</sequence>
<evidence type="ECO:0000313" key="7">
    <source>
        <dbReference type="Proteomes" id="UP000266206"/>
    </source>
</evidence>
<evidence type="ECO:0000256" key="1">
    <source>
        <dbReference type="ARBA" id="ARBA00022692"/>
    </source>
</evidence>
<gene>
    <name evidence="6" type="ORF">CJP73_11915</name>
</gene>
<evidence type="ECO:0000256" key="3">
    <source>
        <dbReference type="ARBA" id="ARBA00023136"/>
    </source>
</evidence>
<feature type="transmembrane region" description="Helical" evidence="4">
    <location>
        <begin position="249"/>
        <end position="269"/>
    </location>
</feature>
<feature type="transmembrane region" description="Helical" evidence="4">
    <location>
        <begin position="369"/>
        <end position="387"/>
    </location>
</feature>
<reference evidence="6 7" key="1">
    <citation type="submission" date="2017-08" db="EMBL/GenBank/DDBJ databases">
        <title>Pusillimonas indicus sp. nov., a member of the family Alcaligenaceae isolated from surface seawater.</title>
        <authorList>
            <person name="Li J."/>
        </authorList>
    </citation>
    <scope>NUCLEOTIDE SEQUENCE [LARGE SCALE GENOMIC DNA]</scope>
    <source>
        <strain evidence="6 7">L52-1-41</strain>
    </source>
</reference>
<dbReference type="AlphaFoldDB" id="A0A3A1YS58"/>
<proteinExistence type="predicted"/>
<feature type="transmembrane region" description="Helical" evidence="4">
    <location>
        <begin position="281"/>
        <end position="299"/>
    </location>
</feature>
<dbReference type="InterPro" id="IPR011701">
    <property type="entry name" value="MFS"/>
</dbReference>
<evidence type="ECO:0000259" key="5">
    <source>
        <dbReference type="PROSITE" id="PS50850"/>
    </source>
</evidence>
<dbReference type="PROSITE" id="PS50850">
    <property type="entry name" value="MFS"/>
    <property type="match status" value="1"/>
</dbReference>
<comment type="caution">
    <text evidence="6">The sequence shown here is derived from an EMBL/GenBank/DDBJ whole genome shotgun (WGS) entry which is preliminary data.</text>
</comment>
<feature type="transmembrane region" description="Helical" evidence="4">
    <location>
        <begin position="100"/>
        <end position="124"/>
    </location>
</feature>
<feature type="transmembrane region" description="Helical" evidence="4">
    <location>
        <begin position="47"/>
        <end position="68"/>
    </location>
</feature>
<evidence type="ECO:0000256" key="2">
    <source>
        <dbReference type="ARBA" id="ARBA00022989"/>
    </source>
</evidence>
<dbReference type="Proteomes" id="UP000266206">
    <property type="component" value="Unassembled WGS sequence"/>
</dbReference>
<keyword evidence="3 4" id="KW-0472">Membrane</keyword>
<organism evidence="6 7">
    <name type="scientific">Neopusillimonas maritima</name>
    <dbReference type="NCBI Taxonomy" id="2026239"/>
    <lineage>
        <taxon>Bacteria</taxon>
        <taxon>Pseudomonadati</taxon>
        <taxon>Pseudomonadota</taxon>
        <taxon>Betaproteobacteria</taxon>
        <taxon>Burkholderiales</taxon>
        <taxon>Alcaligenaceae</taxon>
        <taxon>Neopusillimonas</taxon>
    </lineage>
</organism>
<dbReference type="RefSeq" id="WP_119516594.1">
    <property type="nucleotide sequence ID" value="NZ_NQYH01000011.1"/>
</dbReference>
<evidence type="ECO:0000256" key="4">
    <source>
        <dbReference type="SAM" id="Phobius"/>
    </source>
</evidence>
<name>A0A3A1YS58_9BURK</name>
<feature type="transmembrane region" description="Helical" evidence="4">
    <location>
        <begin position="167"/>
        <end position="188"/>
    </location>
</feature>
<feature type="transmembrane region" description="Helical" evidence="4">
    <location>
        <begin position="12"/>
        <end position="35"/>
    </location>
</feature>
<feature type="transmembrane region" description="Helical" evidence="4">
    <location>
        <begin position="136"/>
        <end position="155"/>
    </location>
</feature>
<dbReference type="InterPro" id="IPR036259">
    <property type="entry name" value="MFS_trans_sf"/>
</dbReference>
<protein>
    <recommendedName>
        <fullName evidence="5">Major facilitator superfamily (MFS) profile domain-containing protein</fullName>
    </recommendedName>
</protein>